<proteinExistence type="predicted"/>
<protein>
    <recommendedName>
        <fullName evidence="3">DUF3300 domain-containing protein</fullName>
    </recommendedName>
</protein>
<name>A0A7C2JXM9_9PLAN</name>
<accession>A0A7C2JXM9</accession>
<evidence type="ECO:0000256" key="1">
    <source>
        <dbReference type="SAM" id="SignalP"/>
    </source>
</evidence>
<gene>
    <name evidence="2" type="ORF">ENQ76_01450</name>
</gene>
<organism evidence="2">
    <name type="scientific">Schlesneria paludicola</name>
    <dbReference type="NCBI Taxonomy" id="360056"/>
    <lineage>
        <taxon>Bacteria</taxon>
        <taxon>Pseudomonadati</taxon>
        <taxon>Planctomycetota</taxon>
        <taxon>Planctomycetia</taxon>
        <taxon>Planctomycetales</taxon>
        <taxon>Planctomycetaceae</taxon>
        <taxon>Schlesneria</taxon>
    </lineage>
</organism>
<evidence type="ECO:0000313" key="2">
    <source>
        <dbReference type="EMBL" id="HEN14120.1"/>
    </source>
</evidence>
<reference evidence="2" key="1">
    <citation type="journal article" date="2020" name="mSystems">
        <title>Genome- and Community-Level Interaction Insights into Carbon Utilization and Element Cycling Functions of Hydrothermarchaeota in Hydrothermal Sediment.</title>
        <authorList>
            <person name="Zhou Z."/>
            <person name="Liu Y."/>
            <person name="Xu W."/>
            <person name="Pan J."/>
            <person name="Luo Z.H."/>
            <person name="Li M."/>
        </authorList>
    </citation>
    <scope>NUCLEOTIDE SEQUENCE [LARGE SCALE GENOMIC DNA]</scope>
    <source>
        <strain evidence="2">SpSt-339</strain>
    </source>
</reference>
<feature type="signal peptide" evidence="1">
    <location>
        <begin position="1"/>
        <end position="25"/>
    </location>
</feature>
<keyword evidence="1" id="KW-0732">Signal</keyword>
<dbReference type="EMBL" id="DSOK01000045">
    <property type="protein sequence ID" value="HEN14120.1"/>
    <property type="molecule type" value="Genomic_DNA"/>
</dbReference>
<sequence length="186" mass="20042">MLATGTTLGCGLSIALAFWTSEPQAAEAQVYRFPGGTVVVQPGPVAAPPVTARALPPAPQPMIRQASFTSAQPVPPLPDPMTVATPAESPVQPAVASDGVQAYRKVYDAIPFSRAEYDANPGYRHDAAMEFLFGQLRPTVIHRGHTTVTVQQPDAGSDLWSPWVYYGRSGWYAPYPAPGYRVFRGW</sequence>
<comment type="caution">
    <text evidence="2">The sequence shown here is derived from an EMBL/GenBank/DDBJ whole genome shotgun (WGS) entry which is preliminary data.</text>
</comment>
<dbReference type="AlphaFoldDB" id="A0A7C2JXM9"/>
<evidence type="ECO:0008006" key="3">
    <source>
        <dbReference type="Google" id="ProtNLM"/>
    </source>
</evidence>
<feature type="chain" id="PRO_5027840210" description="DUF3300 domain-containing protein" evidence="1">
    <location>
        <begin position="26"/>
        <end position="186"/>
    </location>
</feature>